<organism evidence="16 17">
    <name type="scientific">Sporosarcina jeotgali</name>
    <dbReference type="NCBI Taxonomy" id="3020056"/>
    <lineage>
        <taxon>Bacteria</taxon>
        <taxon>Bacillati</taxon>
        <taxon>Bacillota</taxon>
        <taxon>Bacilli</taxon>
        <taxon>Bacillales</taxon>
        <taxon>Caryophanaceae</taxon>
        <taxon>Sporosarcina</taxon>
    </lineage>
</organism>
<comment type="similarity">
    <text evidence="2">Belongs to the GTP-binding SRP family.</text>
</comment>
<dbReference type="EMBL" id="CP116341">
    <property type="protein sequence ID" value="WOV85295.1"/>
    <property type="molecule type" value="Genomic_DNA"/>
</dbReference>
<dbReference type="RefSeq" id="WP_323692913.1">
    <property type="nucleotide sequence ID" value="NZ_CP116341.1"/>
</dbReference>
<reference evidence="16 17" key="1">
    <citation type="submission" date="2023-01" db="EMBL/GenBank/DDBJ databases">
        <title>Sporosarcina sp. nov., isolated from Korean tranditional fermented seafood 'Jeotgal'.</title>
        <authorList>
            <person name="Yang A.-I."/>
        </authorList>
    </citation>
    <scope>NUCLEOTIDE SEQUENCE [LARGE SCALE GENOMIC DNA]</scope>
    <source>
        <strain evidence="16 17">B2O-1</strain>
    </source>
</reference>
<sequence length="372" mass="42217">MKMKKYTADTMVQAMEKVRQDFGEDSVILSSTIVQSKGFLGLFKKKSVEVVAGYDEPILIIEKPEPSFSTQQKPDLSQDAVIHELKKEMKEMKQLLKTNHAPLEFNQYPEEMQALLTRLSAQELNNETIQKIASEIFARMKAEKVDYTVDEQKKIAREILKEELADLPFGGVHFKKKYVNVLGPTGVGKTTTIAKIAARSLIENKRKVGFITTDTYRIAAIEQLRTYANLLQAPVEVVYNEADFNKSLESLAAKDVVFIDTAGRNYKEKKFVDDLKQLIDFELEMESYLVLSTTTKESDMRSIVDQFLEFPISQFIFTKLDETETIGPVINLLKDYNMGIAYVTDGQEVPEDLEEATVEKILTLLLEEGAHA</sequence>
<keyword evidence="8" id="KW-0653">Protein transport</keyword>
<feature type="domain" description="AAA+ ATPase" evidence="14">
    <location>
        <begin position="175"/>
        <end position="314"/>
    </location>
</feature>
<evidence type="ECO:0000259" key="15">
    <source>
        <dbReference type="SMART" id="SM00962"/>
    </source>
</evidence>
<keyword evidence="16" id="KW-0969">Cilium</keyword>
<evidence type="ECO:0000256" key="7">
    <source>
        <dbReference type="ARBA" id="ARBA00022795"/>
    </source>
</evidence>
<dbReference type="InterPro" id="IPR027417">
    <property type="entry name" value="P-loop_NTPase"/>
</dbReference>
<evidence type="ECO:0000256" key="1">
    <source>
        <dbReference type="ARBA" id="ARBA00004413"/>
    </source>
</evidence>
<comment type="function">
    <text evidence="12">Necessary for flagellar biosynthesis. May be involved in translocation of the flagellum.</text>
</comment>
<dbReference type="Pfam" id="PF00448">
    <property type="entry name" value="SRP54"/>
    <property type="match status" value="1"/>
</dbReference>
<keyword evidence="5" id="KW-1003">Cell membrane</keyword>
<keyword evidence="7" id="KW-1005">Bacterial flagellum biogenesis</keyword>
<proteinExistence type="inferred from homology"/>
<dbReference type="Gene3D" id="1.20.120.1380">
    <property type="entry name" value="Flagellar FlhF biosynthesis protein, N domain"/>
    <property type="match status" value="1"/>
</dbReference>
<evidence type="ECO:0000256" key="12">
    <source>
        <dbReference type="ARBA" id="ARBA00025337"/>
    </source>
</evidence>
<evidence type="ECO:0000256" key="3">
    <source>
        <dbReference type="ARBA" id="ARBA00014919"/>
    </source>
</evidence>
<dbReference type="Proteomes" id="UP001303532">
    <property type="component" value="Chromosome"/>
</dbReference>
<evidence type="ECO:0000256" key="2">
    <source>
        <dbReference type="ARBA" id="ARBA00008531"/>
    </source>
</evidence>
<dbReference type="NCBIfam" id="TIGR03499">
    <property type="entry name" value="FlhF"/>
    <property type="match status" value="1"/>
</dbReference>
<dbReference type="InterPro" id="IPR003593">
    <property type="entry name" value="AAA+_ATPase"/>
</dbReference>
<keyword evidence="4" id="KW-0813">Transport</keyword>
<dbReference type="InterPro" id="IPR020006">
    <property type="entry name" value="FlhF"/>
</dbReference>
<dbReference type="InterPro" id="IPR047040">
    <property type="entry name" value="FlhF__GTPase_dom"/>
</dbReference>
<dbReference type="SMART" id="SM00382">
    <property type="entry name" value="AAA"/>
    <property type="match status" value="1"/>
</dbReference>
<keyword evidence="6" id="KW-0547">Nucleotide-binding</keyword>
<evidence type="ECO:0000256" key="9">
    <source>
        <dbReference type="ARBA" id="ARBA00023134"/>
    </source>
</evidence>
<dbReference type="SMART" id="SM00962">
    <property type="entry name" value="SRP54"/>
    <property type="match status" value="1"/>
</dbReference>
<accession>A0ABZ0KZB4</accession>
<comment type="subcellular location">
    <subcellularLocation>
        <location evidence="1">Cell membrane</location>
        <topology evidence="1">Peripheral membrane protein</topology>
        <orientation evidence="1">Cytoplasmic side</orientation>
    </subcellularLocation>
</comment>
<keyword evidence="9" id="KW-0342">GTP-binding</keyword>
<gene>
    <name evidence="16" type="primary">flhF</name>
    <name evidence="16" type="ORF">PGH26_05005</name>
</gene>
<evidence type="ECO:0000313" key="17">
    <source>
        <dbReference type="Proteomes" id="UP001303532"/>
    </source>
</evidence>
<keyword evidence="16" id="KW-0282">Flagellum</keyword>
<evidence type="ECO:0000256" key="13">
    <source>
        <dbReference type="NCBIfam" id="TIGR03499"/>
    </source>
</evidence>
<dbReference type="PANTHER" id="PTHR43134:SF3">
    <property type="entry name" value="FLAGELLAR BIOSYNTHESIS PROTEIN FLHF"/>
    <property type="match status" value="1"/>
</dbReference>
<evidence type="ECO:0000256" key="10">
    <source>
        <dbReference type="ARBA" id="ARBA00023136"/>
    </source>
</evidence>
<keyword evidence="11" id="KW-1006">Bacterial flagellum protein export</keyword>
<evidence type="ECO:0000313" key="16">
    <source>
        <dbReference type="EMBL" id="WOV85295.1"/>
    </source>
</evidence>
<evidence type="ECO:0000256" key="8">
    <source>
        <dbReference type="ARBA" id="ARBA00022927"/>
    </source>
</evidence>
<evidence type="ECO:0000256" key="5">
    <source>
        <dbReference type="ARBA" id="ARBA00022475"/>
    </source>
</evidence>
<dbReference type="Gene3D" id="3.40.50.300">
    <property type="entry name" value="P-loop containing nucleotide triphosphate hydrolases"/>
    <property type="match status" value="1"/>
</dbReference>
<dbReference type="PANTHER" id="PTHR43134">
    <property type="entry name" value="SIGNAL RECOGNITION PARTICLE RECEPTOR SUBUNIT ALPHA"/>
    <property type="match status" value="1"/>
</dbReference>
<name>A0ABZ0KZB4_9BACL</name>
<evidence type="ECO:0000256" key="6">
    <source>
        <dbReference type="ARBA" id="ARBA00022741"/>
    </source>
</evidence>
<dbReference type="InterPro" id="IPR000897">
    <property type="entry name" value="SRP54_GTPase_dom"/>
</dbReference>
<feature type="domain" description="SRP54-type proteins GTP-binding" evidence="15">
    <location>
        <begin position="176"/>
        <end position="367"/>
    </location>
</feature>
<keyword evidence="10" id="KW-0472">Membrane</keyword>
<evidence type="ECO:0000259" key="14">
    <source>
        <dbReference type="SMART" id="SM00382"/>
    </source>
</evidence>
<dbReference type="SUPFAM" id="SSF52540">
    <property type="entry name" value="P-loop containing nucleoside triphosphate hydrolases"/>
    <property type="match status" value="1"/>
</dbReference>
<evidence type="ECO:0000256" key="4">
    <source>
        <dbReference type="ARBA" id="ARBA00022448"/>
    </source>
</evidence>
<evidence type="ECO:0000256" key="11">
    <source>
        <dbReference type="ARBA" id="ARBA00023225"/>
    </source>
</evidence>
<dbReference type="CDD" id="cd17873">
    <property type="entry name" value="FlhF"/>
    <property type="match status" value="1"/>
</dbReference>
<keyword evidence="17" id="KW-1185">Reference proteome</keyword>
<keyword evidence="16" id="KW-0966">Cell projection</keyword>
<protein>
    <recommendedName>
        <fullName evidence="3 13">Flagellar biosynthesis protein FlhF</fullName>
    </recommendedName>
</protein>